<dbReference type="InterPro" id="IPR041698">
    <property type="entry name" value="Methyltransf_25"/>
</dbReference>
<organism evidence="2 3">
    <name type="scientific">Arachidicoccus ginsenosidivorans</name>
    <dbReference type="NCBI Taxonomy" id="496057"/>
    <lineage>
        <taxon>Bacteria</taxon>
        <taxon>Pseudomonadati</taxon>
        <taxon>Bacteroidota</taxon>
        <taxon>Chitinophagia</taxon>
        <taxon>Chitinophagales</taxon>
        <taxon>Chitinophagaceae</taxon>
        <taxon>Arachidicoccus</taxon>
    </lineage>
</organism>
<protein>
    <submittedName>
        <fullName evidence="2">Class I SAM-dependent methyltransferase</fullName>
    </submittedName>
</protein>
<dbReference type="AlphaFoldDB" id="A0A5B8VM24"/>
<feature type="domain" description="Methyltransferase" evidence="1">
    <location>
        <begin position="59"/>
        <end position="152"/>
    </location>
</feature>
<dbReference type="GO" id="GO:0032259">
    <property type="term" value="P:methylation"/>
    <property type="evidence" value="ECO:0007669"/>
    <property type="project" value="UniProtKB-KW"/>
</dbReference>
<proteinExistence type="predicted"/>
<dbReference type="InterPro" id="IPR029063">
    <property type="entry name" value="SAM-dependent_MTases_sf"/>
</dbReference>
<keyword evidence="2" id="KW-0808">Transferase</keyword>
<keyword evidence="2" id="KW-0489">Methyltransferase</keyword>
<reference evidence="2 3" key="1">
    <citation type="journal article" date="2017" name="Int. J. Syst. Evol. Microbiol.">
        <title>Arachidicoccus ginsenosidivorans sp. nov., with ginsenoside-converting activity isolated from ginseng cultivating soil.</title>
        <authorList>
            <person name="Siddiqi M.Z."/>
            <person name="Aslam Z."/>
            <person name="Im W.T."/>
        </authorList>
    </citation>
    <scope>NUCLEOTIDE SEQUENCE [LARGE SCALE GENOMIC DNA]</scope>
    <source>
        <strain evidence="2 3">Gsoil 809</strain>
    </source>
</reference>
<dbReference type="CDD" id="cd02440">
    <property type="entry name" value="AdoMet_MTases"/>
    <property type="match status" value="1"/>
</dbReference>
<accession>A0A5B8VM24</accession>
<dbReference type="Pfam" id="PF13649">
    <property type="entry name" value="Methyltransf_25"/>
    <property type="match status" value="1"/>
</dbReference>
<dbReference type="SUPFAM" id="SSF53335">
    <property type="entry name" value="S-adenosyl-L-methionine-dependent methyltransferases"/>
    <property type="match status" value="1"/>
</dbReference>
<dbReference type="Proteomes" id="UP000321291">
    <property type="component" value="Chromosome"/>
</dbReference>
<sequence length="269" mass="30432">MVSNFALSIKILNMERLQHNQIIKEQFAKQAVGYSAVKAHGEALSTLIEMSGVHQNDLVLDLACGSGIVSCAFAKHAKHVTGIDITPEMLDQARQLQTQNKLSNMDWVLADVDPLPFMDHQFSIVVTRFSFHHFLAYEKIFEQMVRVCAPGGVVMVVDVAVPASKCSAYDQMEKLRDPSHTGVLTPQIFRHLFSHPLLTDFKTADYKMNISLNTQLAASYMTDENKKKFRQLIYDDIYKNNLGVSASLINNHYELYYPVHIYMATKTKT</sequence>
<keyword evidence="3" id="KW-1185">Reference proteome</keyword>
<evidence type="ECO:0000313" key="3">
    <source>
        <dbReference type="Proteomes" id="UP000321291"/>
    </source>
</evidence>
<dbReference type="KEGG" id="agi:FSB73_13665"/>
<dbReference type="EMBL" id="CP042434">
    <property type="protein sequence ID" value="QEC72570.1"/>
    <property type="molecule type" value="Genomic_DNA"/>
</dbReference>
<name>A0A5B8VM24_9BACT</name>
<evidence type="ECO:0000313" key="2">
    <source>
        <dbReference type="EMBL" id="QEC72570.1"/>
    </source>
</evidence>
<dbReference type="Gene3D" id="3.40.50.150">
    <property type="entry name" value="Vaccinia Virus protein VP39"/>
    <property type="match status" value="1"/>
</dbReference>
<gene>
    <name evidence="2" type="ORF">FSB73_13665</name>
</gene>
<dbReference type="PANTHER" id="PTHR43591">
    <property type="entry name" value="METHYLTRANSFERASE"/>
    <property type="match status" value="1"/>
</dbReference>
<dbReference type="GO" id="GO:0008168">
    <property type="term" value="F:methyltransferase activity"/>
    <property type="evidence" value="ECO:0007669"/>
    <property type="project" value="UniProtKB-KW"/>
</dbReference>
<evidence type="ECO:0000259" key="1">
    <source>
        <dbReference type="Pfam" id="PF13649"/>
    </source>
</evidence>